<sequence>MLIEQIASDEVLEAAFEWVCEQRSHYHFNGDIWQLRRWWSEKKLLLQQSILNGSYRFRELRRFQANDRMIEWWCSQDALVLKAMAIVLTEHLNPHLSYRCFHLAGRGGLKGAVREVKAHLDEYQFVFRTDVKKYYASINHHLLMELVGLYVKDDAVITLLWGYLRRYVSDGGMFLDITQGISLGCPLSPLIGALFLKPLDDCMASLLGGLGGGLGCLYVRYMDDWVILAPTRWKLRRAIKAVNRVMADLLLEKHPDKTFIGRISKGFDFLGYWFSPQGLGVAKKTVERMMAKVTQLYEQGADDCRIESYLRHWWRWVRSGVELVLCRGNTREGFGGFFDAYLCAGL</sequence>
<dbReference type="Pfam" id="PF00078">
    <property type="entry name" value="RVT_1"/>
    <property type="match status" value="1"/>
</dbReference>
<dbReference type="InterPro" id="IPR051083">
    <property type="entry name" value="GrpII_Intron_Splice-Mob/Def"/>
</dbReference>
<accession>A0A6B3NHI0</accession>
<dbReference type="PROSITE" id="PS50878">
    <property type="entry name" value="RT_POL"/>
    <property type="match status" value="1"/>
</dbReference>
<proteinExistence type="predicted"/>
<reference evidence="2" key="1">
    <citation type="submission" date="2019-11" db="EMBL/GenBank/DDBJ databases">
        <title>Genomic insights into an expanded diversity of filamentous marine cyanobacteria reveals the extraordinary biosynthetic potential of Moorea and Okeania.</title>
        <authorList>
            <person name="Ferreira Leao T."/>
            <person name="Wang M."/>
            <person name="Moss N."/>
            <person name="Da Silva R."/>
            <person name="Sanders J."/>
            <person name="Nurk S."/>
            <person name="Gurevich A."/>
            <person name="Humphrey G."/>
            <person name="Reher R."/>
            <person name="Zhu Q."/>
            <person name="Belda-Ferre P."/>
            <person name="Glukhov E."/>
            <person name="Rex R."/>
            <person name="Dorrestein P.C."/>
            <person name="Knight R."/>
            <person name="Pevzner P."/>
            <person name="Gerwick W.H."/>
            <person name="Gerwick L."/>
        </authorList>
    </citation>
    <scope>NUCLEOTIDE SEQUENCE</scope>
    <source>
        <strain evidence="2">SIO1C4</strain>
    </source>
</reference>
<feature type="domain" description="Reverse transcriptase" evidence="1">
    <location>
        <begin position="1"/>
        <end position="274"/>
    </location>
</feature>
<dbReference type="EMBL" id="JAAHFQ010000374">
    <property type="protein sequence ID" value="NER29474.1"/>
    <property type="molecule type" value="Genomic_DNA"/>
</dbReference>
<evidence type="ECO:0000313" key="2">
    <source>
        <dbReference type="EMBL" id="NER29474.1"/>
    </source>
</evidence>
<evidence type="ECO:0000259" key="1">
    <source>
        <dbReference type="PROSITE" id="PS50878"/>
    </source>
</evidence>
<comment type="caution">
    <text evidence="2">The sequence shown here is derived from an EMBL/GenBank/DDBJ whole genome shotgun (WGS) entry which is preliminary data.</text>
</comment>
<name>A0A6B3NHI0_9CYAN</name>
<dbReference type="PANTHER" id="PTHR34047:SF8">
    <property type="entry name" value="PROTEIN YKFC"/>
    <property type="match status" value="1"/>
</dbReference>
<dbReference type="SUPFAM" id="SSF56672">
    <property type="entry name" value="DNA/RNA polymerases"/>
    <property type="match status" value="1"/>
</dbReference>
<dbReference type="InterPro" id="IPR000477">
    <property type="entry name" value="RT_dom"/>
</dbReference>
<gene>
    <name evidence="2" type="ORF">F6J89_18070</name>
</gene>
<protein>
    <recommendedName>
        <fullName evidence="1">Reverse transcriptase domain-containing protein</fullName>
    </recommendedName>
</protein>
<dbReference type="InterPro" id="IPR043502">
    <property type="entry name" value="DNA/RNA_pol_sf"/>
</dbReference>
<dbReference type="CDD" id="cd01651">
    <property type="entry name" value="RT_G2_intron"/>
    <property type="match status" value="1"/>
</dbReference>
<organism evidence="2">
    <name type="scientific">Symploca sp. SIO1C4</name>
    <dbReference type="NCBI Taxonomy" id="2607765"/>
    <lineage>
        <taxon>Bacteria</taxon>
        <taxon>Bacillati</taxon>
        <taxon>Cyanobacteriota</taxon>
        <taxon>Cyanophyceae</taxon>
        <taxon>Coleofasciculales</taxon>
        <taxon>Coleofasciculaceae</taxon>
        <taxon>Symploca</taxon>
    </lineage>
</organism>
<dbReference type="PANTHER" id="PTHR34047">
    <property type="entry name" value="NUCLEAR INTRON MATURASE 1, MITOCHONDRIAL-RELATED"/>
    <property type="match status" value="1"/>
</dbReference>
<dbReference type="AlphaFoldDB" id="A0A6B3NHI0"/>